<feature type="signal peptide" evidence="1">
    <location>
        <begin position="1"/>
        <end position="27"/>
    </location>
</feature>
<gene>
    <name evidence="2" type="ORF">AAV99_02570</name>
</gene>
<dbReference type="STRING" id="874156.GCA_001021555_00767"/>
<keyword evidence="1" id="KW-0732">Signal</keyword>
<proteinExistence type="predicted"/>
<reference evidence="2 3" key="1">
    <citation type="submission" date="2015-04" db="EMBL/GenBank/DDBJ databases">
        <title>The draft genome sequence of Erythrobacter marinus HWDM-33.</title>
        <authorList>
            <person name="Zhuang L."/>
            <person name="Liu Y."/>
            <person name="Shao Z."/>
        </authorList>
    </citation>
    <scope>NUCLEOTIDE SEQUENCE [LARGE SCALE GENOMIC DNA]</scope>
    <source>
        <strain evidence="2 3">HWDM-33</strain>
    </source>
</reference>
<dbReference type="Proteomes" id="UP000053455">
    <property type="component" value="Unassembled WGS sequence"/>
</dbReference>
<keyword evidence="3" id="KW-1185">Reference proteome</keyword>
<dbReference type="RefSeq" id="WP_047093072.1">
    <property type="nucleotide sequence ID" value="NZ_LBHU01000001.1"/>
</dbReference>
<protein>
    <recommendedName>
        <fullName evidence="4">DUF4412 domain-containing protein</fullName>
    </recommendedName>
</protein>
<dbReference type="AlphaFoldDB" id="A0A0H0XT88"/>
<evidence type="ECO:0008006" key="4">
    <source>
        <dbReference type="Google" id="ProtNLM"/>
    </source>
</evidence>
<comment type="caution">
    <text evidence="2">The sequence shown here is derived from an EMBL/GenBank/DDBJ whole genome shotgun (WGS) entry which is preliminary data.</text>
</comment>
<organism evidence="2 3">
    <name type="scientific">Aurantiacibacter marinus</name>
    <dbReference type="NCBI Taxonomy" id="874156"/>
    <lineage>
        <taxon>Bacteria</taxon>
        <taxon>Pseudomonadati</taxon>
        <taxon>Pseudomonadota</taxon>
        <taxon>Alphaproteobacteria</taxon>
        <taxon>Sphingomonadales</taxon>
        <taxon>Erythrobacteraceae</taxon>
        <taxon>Aurantiacibacter</taxon>
    </lineage>
</organism>
<accession>A0A0H0XT88</accession>
<evidence type="ECO:0000256" key="1">
    <source>
        <dbReference type="SAM" id="SignalP"/>
    </source>
</evidence>
<sequence length="241" mass="26071">MNSVRKTIFGIIAAVISLAFVPQIALAGTVVAASGPSASQYPVGTRLSDTQRVTLREGDTLTVLQDGRTRTLRGPGTFVLAQRAPQGRNRALAALTTRRAADRARTGAVRGDGEEVTNPNLWYVDVSVSGTVCLANADPVRLWRARTEDAAVYTFSREGASEEPAQLIFPEREMLAMWESAVQLREGEMYTISSTVSDDVAQVRFVFLQEIPEDPEDLALALIENGCTVQLEQMSQALAAS</sequence>
<dbReference type="OrthoDB" id="8060097at2"/>
<dbReference type="PATRIC" id="fig|874156.12.peg.535"/>
<name>A0A0H0XT88_9SPHN</name>
<feature type="chain" id="PRO_5002589136" description="DUF4412 domain-containing protein" evidence="1">
    <location>
        <begin position="28"/>
        <end position="241"/>
    </location>
</feature>
<evidence type="ECO:0000313" key="3">
    <source>
        <dbReference type="Proteomes" id="UP000053455"/>
    </source>
</evidence>
<evidence type="ECO:0000313" key="2">
    <source>
        <dbReference type="EMBL" id="KLI65172.1"/>
    </source>
</evidence>
<dbReference type="EMBL" id="LBHU01000001">
    <property type="protein sequence ID" value="KLI65172.1"/>
    <property type="molecule type" value="Genomic_DNA"/>
</dbReference>